<dbReference type="EMBL" id="KV745319">
    <property type="protein sequence ID" value="OCK75428.1"/>
    <property type="molecule type" value="Genomic_DNA"/>
</dbReference>
<dbReference type="Proteomes" id="UP000250266">
    <property type="component" value="Unassembled WGS sequence"/>
</dbReference>
<protein>
    <submittedName>
        <fullName evidence="2">Uncharacterized protein</fullName>
    </submittedName>
</protein>
<feature type="region of interest" description="Disordered" evidence="1">
    <location>
        <begin position="27"/>
        <end position="52"/>
    </location>
</feature>
<evidence type="ECO:0000313" key="2">
    <source>
        <dbReference type="EMBL" id="OCK75428.1"/>
    </source>
</evidence>
<accession>A0A8E2E1B7</accession>
<proteinExistence type="predicted"/>
<evidence type="ECO:0000256" key="1">
    <source>
        <dbReference type="SAM" id="MobiDB-lite"/>
    </source>
</evidence>
<dbReference type="AlphaFoldDB" id="A0A8E2E1B7"/>
<feature type="compositionally biased region" description="Polar residues" evidence="1">
    <location>
        <begin position="27"/>
        <end position="40"/>
    </location>
</feature>
<gene>
    <name evidence="2" type="ORF">K432DRAFT_172878</name>
</gene>
<evidence type="ECO:0000313" key="3">
    <source>
        <dbReference type="Proteomes" id="UP000250266"/>
    </source>
</evidence>
<organism evidence="2 3">
    <name type="scientific">Lepidopterella palustris CBS 459.81</name>
    <dbReference type="NCBI Taxonomy" id="1314670"/>
    <lineage>
        <taxon>Eukaryota</taxon>
        <taxon>Fungi</taxon>
        <taxon>Dikarya</taxon>
        <taxon>Ascomycota</taxon>
        <taxon>Pezizomycotina</taxon>
        <taxon>Dothideomycetes</taxon>
        <taxon>Pleosporomycetidae</taxon>
        <taxon>Mytilinidiales</taxon>
        <taxon>Argynnaceae</taxon>
        <taxon>Lepidopterella</taxon>
    </lineage>
</organism>
<reference evidence="2 3" key="1">
    <citation type="journal article" date="2016" name="Nat. Commun.">
        <title>Ectomycorrhizal ecology is imprinted in the genome of the dominant symbiotic fungus Cenococcum geophilum.</title>
        <authorList>
            <consortium name="DOE Joint Genome Institute"/>
            <person name="Peter M."/>
            <person name="Kohler A."/>
            <person name="Ohm R.A."/>
            <person name="Kuo A."/>
            <person name="Krutzmann J."/>
            <person name="Morin E."/>
            <person name="Arend M."/>
            <person name="Barry K.W."/>
            <person name="Binder M."/>
            <person name="Choi C."/>
            <person name="Clum A."/>
            <person name="Copeland A."/>
            <person name="Grisel N."/>
            <person name="Haridas S."/>
            <person name="Kipfer T."/>
            <person name="LaButti K."/>
            <person name="Lindquist E."/>
            <person name="Lipzen A."/>
            <person name="Maire R."/>
            <person name="Meier B."/>
            <person name="Mihaltcheva S."/>
            <person name="Molinier V."/>
            <person name="Murat C."/>
            <person name="Poggeler S."/>
            <person name="Quandt C.A."/>
            <person name="Sperisen C."/>
            <person name="Tritt A."/>
            <person name="Tisserant E."/>
            <person name="Crous P.W."/>
            <person name="Henrissat B."/>
            <person name="Nehls U."/>
            <person name="Egli S."/>
            <person name="Spatafora J.W."/>
            <person name="Grigoriev I.V."/>
            <person name="Martin F.M."/>
        </authorList>
    </citation>
    <scope>NUCLEOTIDE SEQUENCE [LARGE SCALE GENOMIC DNA]</scope>
    <source>
        <strain evidence="2 3">CBS 459.81</strain>
    </source>
</reference>
<name>A0A8E2E1B7_9PEZI</name>
<sequence length="115" mass="13069">MYFAVLYCTVLYCMPYRELLLKDRSYQPQPNKDPLRSSTATPPPQEAATGGSCNVPHQLLDATRCLLTCGEHPIRAALKCAMRHQLRLDSNLRASRFCQEMGFRLCFCVRVSGNR</sequence>
<keyword evidence="3" id="KW-1185">Reference proteome</keyword>